<organism evidence="2 3">
    <name type="scientific">Penicillium cf. griseofulvum</name>
    <dbReference type="NCBI Taxonomy" id="2972120"/>
    <lineage>
        <taxon>Eukaryota</taxon>
        <taxon>Fungi</taxon>
        <taxon>Dikarya</taxon>
        <taxon>Ascomycota</taxon>
        <taxon>Pezizomycotina</taxon>
        <taxon>Eurotiomycetes</taxon>
        <taxon>Eurotiomycetidae</taxon>
        <taxon>Eurotiales</taxon>
        <taxon>Aspergillaceae</taxon>
        <taxon>Penicillium</taxon>
    </lineage>
</organism>
<keyword evidence="3" id="KW-1185">Reference proteome</keyword>
<feature type="compositionally biased region" description="Polar residues" evidence="1">
    <location>
        <begin position="1"/>
        <end position="10"/>
    </location>
</feature>
<dbReference type="EMBL" id="JAPQKP010000006">
    <property type="protein sequence ID" value="KAJ5185553.1"/>
    <property type="molecule type" value="Genomic_DNA"/>
</dbReference>
<name>A0A9W9IWE9_9EURO</name>
<reference evidence="2" key="1">
    <citation type="submission" date="2022-11" db="EMBL/GenBank/DDBJ databases">
        <authorList>
            <person name="Petersen C."/>
        </authorList>
    </citation>
    <scope>NUCLEOTIDE SEQUENCE</scope>
    <source>
        <strain evidence="2">IBT 16849</strain>
    </source>
</reference>
<accession>A0A9W9IWE9</accession>
<gene>
    <name evidence="2" type="ORF">N7472_010393</name>
</gene>
<protein>
    <submittedName>
        <fullName evidence="2">Uncharacterized protein</fullName>
    </submittedName>
</protein>
<evidence type="ECO:0000313" key="3">
    <source>
        <dbReference type="Proteomes" id="UP001150879"/>
    </source>
</evidence>
<dbReference type="AlphaFoldDB" id="A0A9W9IWE9"/>
<comment type="caution">
    <text evidence="2">The sequence shown here is derived from an EMBL/GenBank/DDBJ whole genome shotgun (WGS) entry which is preliminary data.</text>
</comment>
<reference evidence="2" key="2">
    <citation type="journal article" date="2023" name="IMA Fungus">
        <title>Comparative genomic study of the Penicillium genus elucidates a diverse pangenome and 15 lateral gene transfer events.</title>
        <authorList>
            <person name="Petersen C."/>
            <person name="Sorensen T."/>
            <person name="Nielsen M.R."/>
            <person name="Sondergaard T.E."/>
            <person name="Sorensen J.L."/>
            <person name="Fitzpatrick D.A."/>
            <person name="Frisvad J.C."/>
            <person name="Nielsen K.L."/>
        </authorList>
    </citation>
    <scope>NUCLEOTIDE SEQUENCE</scope>
    <source>
        <strain evidence="2">IBT 16849</strain>
    </source>
</reference>
<dbReference type="OrthoDB" id="3544487at2759"/>
<dbReference type="Proteomes" id="UP001150879">
    <property type="component" value="Unassembled WGS sequence"/>
</dbReference>
<feature type="compositionally biased region" description="Acidic residues" evidence="1">
    <location>
        <begin position="22"/>
        <end position="42"/>
    </location>
</feature>
<evidence type="ECO:0000256" key="1">
    <source>
        <dbReference type="SAM" id="MobiDB-lite"/>
    </source>
</evidence>
<sequence>MPRTSTSSHARPSLGAKAGEDSSNDSGDEQYDTDPTEPDLDEDQLKDTSDIAQLFTDNKNPPEYYLQQLAEFNESVYTKEDYSKGTTILLNQVESR</sequence>
<evidence type="ECO:0000313" key="2">
    <source>
        <dbReference type="EMBL" id="KAJ5185553.1"/>
    </source>
</evidence>
<proteinExistence type="predicted"/>
<feature type="region of interest" description="Disordered" evidence="1">
    <location>
        <begin position="1"/>
        <end position="49"/>
    </location>
</feature>